<feature type="signal peptide" evidence="2">
    <location>
        <begin position="1"/>
        <end position="23"/>
    </location>
</feature>
<proteinExistence type="predicted"/>
<protein>
    <submittedName>
        <fullName evidence="3">Uncharacterized protein</fullName>
    </submittedName>
</protein>
<feature type="region of interest" description="Disordered" evidence="1">
    <location>
        <begin position="122"/>
        <end position="169"/>
    </location>
</feature>
<feature type="chain" id="PRO_5043668275" evidence="2">
    <location>
        <begin position="24"/>
        <end position="169"/>
    </location>
</feature>
<sequence length="169" mass="16893">MTLTISRSIVGVALLAVTLPAAALPQLAAAQSGSAGGSIGNTDKAVTGSRKAIRDAEPSRPPRASRSEPRERRSARRSTGGSGDNFDGAWLVASVGRPCGAASEAVLISSGRLVGQYTSGRVSASGQTSGAGAAGGVSWTSSGRFSGRHGSGTFQRSDGCVGTWTASKQ</sequence>
<keyword evidence="2" id="KW-0732">Signal</keyword>
<feature type="region of interest" description="Disordered" evidence="1">
    <location>
        <begin position="30"/>
        <end position="87"/>
    </location>
</feature>
<evidence type="ECO:0000313" key="3">
    <source>
        <dbReference type="EMBL" id="UYO42051.1"/>
    </source>
</evidence>
<organism evidence="3 4">
    <name type="scientific">Rhodopseudomonas palustris</name>
    <dbReference type="NCBI Taxonomy" id="1076"/>
    <lineage>
        <taxon>Bacteria</taxon>
        <taxon>Pseudomonadati</taxon>
        <taxon>Pseudomonadota</taxon>
        <taxon>Alphaproteobacteria</taxon>
        <taxon>Hyphomicrobiales</taxon>
        <taxon>Nitrobacteraceae</taxon>
        <taxon>Rhodopseudomonas</taxon>
    </lineage>
</organism>
<evidence type="ECO:0000256" key="1">
    <source>
        <dbReference type="SAM" id="MobiDB-lite"/>
    </source>
</evidence>
<reference evidence="3" key="1">
    <citation type="journal article" date="2022" name="Biol. Control">
        <title>In silico genomic analysis of Rhodopseudomonas palustris strains revealed potential biocontrol agents and crop yield enhancers.</title>
        <authorList>
            <person name="Surachat K."/>
            <person name="Kantachote D."/>
            <person name="Deachamag P."/>
            <person name="Wonglapsuwan M."/>
        </authorList>
    </citation>
    <scope>NUCLEOTIDE SEQUENCE</scope>
    <source>
        <strain evidence="3">TLS06</strain>
    </source>
</reference>
<evidence type="ECO:0000313" key="4">
    <source>
        <dbReference type="Proteomes" id="UP001163166"/>
    </source>
</evidence>
<dbReference type="Proteomes" id="UP001163166">
    <property type="component" value="Chromosome"/>
</dbReference>
<evidence type="ECO:0000256" key="2">
    <source>
        <dbReference type="SAM" id="SignalP"/>
    </source>
</evidence>
<dbReference type="EMBL" id="CP076676">
    <property type="protein sequence ID" value="UYO42051.1"/>
    <property type="molecule type" value="Genomic_DNA"/>
</dbReference>
<feature type="compositionally biased region" description="Basic and acidic residues" evidence="1">
    <location>
        <begin position="52"/>
        <end position="72"/>
    </location>
</feature>
<feature type="compositionally biased region" description="Low complexity" evidence="1">
    <location>
        <begin position="122"/>
        <end position="145"/>
    </location>
</feature>
<accession>A0AAX3E688</accession>
<dbReference type="AlphaFoldDB" id="A0AAX3E688"/>
<name>A0AAX3E688_RHOPL</name>
<gene>
    <name evidence="3" type="ORF">KQX62_09340</name>
</gene>